<evidence type="ECO:0000259" key="2">
    <source>
        <dbReference type="Pfam" id="PF13968"/>
    </source>
</evidence>
<reference evidence="3" key="1">
    <citation type="journal article" date="2023" name="Nat. Commun.">
        <title>Diploid and tetraploid genomes of Acorus and the evolution of monocots.</title>
        <authorList>
            <person name="Ma L."/>
            <person name="Liu K.W."/>
            <person name="Li Z."/>
            <person name="Hsiao Y.Y."/>
            <person name="Qi Y."/>
            <person name="Fu T."/>
            <person name="Tang G.D."/>
            <person name="Zhang D."/>
            <person name="Sun W.H."/>
            <person name="Liu D.K."/>
            <person name="Li Y."/>
            <person name="Chen G.Z."/>
            <person name="Liu X.D."/>
            <person name="Liao X.Y."/>
            <person name="Jiang Y.T."/>
            <person name="Yu X."/>
            <person name="Hao Y."/>
            <person name="Huang J."/>
            <person name="Zhao X.W."/>
            <person name="Ke S."/>
            <person name="Chen Y.Y."/>
            <person name="Wu W.L."/>
            <person name="Hsu J.L."/>
            <person name="Lin Y.F."/>
            <person name="Huang M.D."/>
            <person name="Li C.Y."/>
            <person name="Huang L."/>
            <person name="Wang Z.W."/>
            <person name="Zhao X."/>
            <person name="Zhong W.Y."/>
            <person name="Peng D.H."/>
            <person name="Ahmad S."/>
            <person name="Lan S."/>
            <person name="Zhang J.S."/>
            <person name="Tsai W.C."/>
            <person name="Van de Peer Y."/>
            <person name="Liu Z.J."/>
        </authorList>
    </citation>
    <scope>NUCLEOTIDE SEQUENCE</scope>
    <source>
        <strain evidence="3">SCP</strain>
    </source>
</reference>
<evidence type="ECO:0000256" key="1">
    <source>
        <dbReference type="SAM" id="MobiDB-lite"/>
    </source>
</evidence>
<gene>
    <name evidence="3" type="ORF">QJS04_geneDACA010012</name>
</gene>
<evidence type="ECO:0000313" key="3">
    <source>
        <dbReference type="EMBL" id="KAK1275791.1"/>
    </source>
</evidence>
<feature type="compositionally biased region" description="Acidic residues" evidence="1">
    <location>
        <begin position="1"/>
        <end position="13"/>
    </location>
</feature>
<feature type="domain" description="DUF4220" evidence="2">
    <location>
        <begin position="17"/>
        <end position="88"/>
    </location>
</feature>
<dbReference type="Pfam" id="PF13968">
    <property type="entry name" value="DUF4220"/>
    <property type="match status" value="1"/>
</dbReference>
<organism evidence="3 4">
    <name type="scientific">Acorus gramineus</name>
    <name type="common">Dwarf sweet flag</name>
    <dbReference type="NCBI Taxonomy" id="55184"/>
    <lineage>
        <taxon>Eukaryota</taxon>
        <taxon>Viridiplantae</taxon>
        <taxon>Streptophyta</taxon>
        <taxon>Embryophyta</taxon>
        <taxon>Tracheophyta</taxon>
        <taxon>Spermatophyta</taxon>
        <taxon>Magnoliopsida</taxon>
        <taxon>Liliopsida</taxon>
        <taxon>Acoraceae</taxon>
        <taxon>Acorus</taxon>
    </lineage>
</organism>
<sequence>MGDIEVESEDDVEAMNNTTSSTTSTVVDELEILPEADKLYDTFQRLIVDQILSSHDRNKSNPFFMKVTAKQAFKVIEIELSLIYEALYNNGLLLLNFLLCLSKRKAWSKKICRMFAYNSRARPPTK</sequence>
<proteinExistence type="predicted"/>
<accession>A0AAV9BHD2</accession>
<dbReference type="Proteomes" id="UP001179952">
    <property type="component" value="Unassembled WGS sequence"/>
</dbReference>
<dbReference type="InterPro" id="IPR025315">
    <property type="entry name" value="DUF4220"/>
</dbReference>
<dbReference type="AlphaFoldDB" id="A0AAV9BHD2"/>
<dbReference type="EMBL" id="JAUJYN010000003">
    <property type="protein sequence ID" value="KAK1275791.1"/>
    <property type="molecule type" value="Genomic_DNA"/>
</dbReference>
<comment type="caution">
    <text evidence="3">The sequence shown here is derived from an EMBL/GenBank/DDBJ whole genome shotgun (WGS) entry which is preliminary data.</text>
</comment>
<feature type="region of interest" description="Disordered" evidence="1">
    <location>
        <begin position="1"/>
        <end position="20"/>
    </location>
</feature>
<protein>
    <recommendedName>
        <fullName evidence="2">DUF4220 domain-containing protein</fullName>
    </recommendedName>
</protein>
<evidence type="ECO:0000313" key="4">
    <source>
        <dbReference type="Proteomes" id="UP001179952"/>
    </source>
</evidence>
<keyword evidence="4" id="KW-1185">Reference proteome</keyword>
<reference evidence="3" key="2">
    <citation type="submission" date="2023-06" db="EMBL/GenBank/DDBJ databases">
        <authorList>
            <person name="Ma L."/>
            <person name="Liu K.-W."/>
            <person name="Li Z."/>
            <person name="Hsiao Y.-Y."/>
            <person name="Qi Y."/>
            <person name="Fu T."/>
            <person name="Tang G."/>
            <person name="Zhang D."/>
            <person name="Sun W.-H."/>
            <person name="Liu D.-K."/>
            <person name="Li Y."/>
            <person name="Chen G.-Z."/>
            <person name="Liu X.-D."/>
            <person name="Liao X.-Y."/>
            <person name="Jiang Y.-T."/>
            <person name="Yu X."/>
            <person name="Hao Y."/>
            <person name="Huang J."/>
            <person name="Zhao X.-W."/>
            <person name="Ke S."/>
            <person name="Chen Y.-Y."/>
            <person name="Wu W.-L."/>
            <person name="Hsu J.-L."/>
            <person name="Lin Y.-F."/>
            <person name="Huang M.-D."/>
            <person name="Li C.-Y."/>
            <person name="Huang L."/>
            <person name="Wang Z.-W."/>
            <person name="Zhao X."/>
            <person name="Zhong W.-Y."/>
            <person name="Peng D.-H."/>
            <person name="Ahmad S."/>
            <person name="Lan S."/>
            <person name="Zhang J.-S."/>
            <person name="Tsai W.-C."/>
            <person name="Van De Peer Y."/>
            <person name="Liu Z.-J."/>
        </authorList>
    </citation>
    <scope>NUCLEOTIDE SEQUENCE</scope>
    <source>
        <strain evidence="3">SCP</strain>
        <tissue evidence="3">Leaves</tissue>
    </source>
</reference>
<name>A0AAV9BHD2_ACOGR</name>